<evidence type="ECO:0000256" key="12">
    <source>
        <dbReference type="SAM" id="Phobius"/>
    </source>
</evidence>
<keyword evidence="7" id="KW-0547">Nucleotide-binding</keyword>
<comment type="caution">
    <text evidence="14">The sequence shown here is derived from an EMBL/GenBank/DDBJ whole genome shotgun (WGS) entry which is preliminary data.</text>
</comment>
<evidence type="ECO:0000256" key="3">
    <source>
        <dbReference type="ARBA" id="ARBA00012438"/>
    </source>
</evidence>
<evidence type="ECO:0000256" key="7">
    <source>
        <dbReference type="ARBA" id="ARBA00022741"/>
    </source>
</evidence>
<proteinExistence type="predicted"/>
<evidence type="ECO:0000256" key="4">
    <source>
        <dbReference type="ARBA" id="ARBA00022553"/>
    </source>
</evidence>
<evidence type="ECO:0000256" key="11">
    <source>
        <dbReference type="ARBA" id="ARBA00023136"/>
    </source>
</evidence>
<evidence type="ECO:0000256" key="5">
    <source>
        <dbReference type="ARBA" id="ARBA00022679"/>
    </source>
</evidence>
<dbReference type="RefSeq" id="WP_354145156.1">
    <property type="nucleotide sequence ID" value="NZ_JAZDQV010000009.1"/>
</dbReference>
<comment type="subcellular location">
    <subcellularLocation>
        <location evidence="2">Membrane</location>
    </subcellularLocation>
</comment>
<evidence type="ECO:0000256" key="9">
    <source>
        <dbReference type="ARBA" id="ARBA00022840"/>
    </source>
</evidence>
<evidence type="ECO:0000256" key="6">
    <source>
        <dbReference type="ARBA" id="ARBA00022692"/>
    </source>
</evidence>
<gene>
    <name evidence="14" type="ORF">VRS74_10195</name>
</gene>
<name>A0ABU7GG44_9SPHN</name>
<comment type="catalytic activity">
    <reaction evidence="1">
        <text>ATP + protein L-histidine = ADP + protein N-phospho-L-histidine.</text>
        <dbReference type="EC" id="2.7.13.3"/>
    </reaction>
</comment>
<evidence type="ECO:0000256" key="2">
    <source>
        <dbReference type="ARBA" id="ARBA00004370"/>
    </source>
</evidence>
<dbReference type="EC" id="2.7.13.3" evidence="3"/>
<dbReference type="Gene3D" id="3.30.565.10">
    <property type="entry name" value="Histidine kinase-like ATPase, C-terminal domain"/>
    <property type="match status" value="1"/>
</dbReference>
<evidence type="ECO:0000313" key="14">
    <source>
        <dbReference type="EMBL" id="MEE1878053.1"/>
    </source>
</evidence>
<keyword evidence="8" id="KW-0418">Kinase</keyword>
<feature type="transmembrane region" description="Helical" evidence="12">
    <location>
        <begin position="30"/>
        <end position="50"/>
    </location>
</feature>
<keyword evidence="6 12" id="KW-0812">Transmembrane</keyword>
<dbReference type="InterPro" id="IPR036890">
    <property type="entry name" value="HATPase_C_sf"/>
</dbReference>
<dbReference type="PROSITE" id="PS50839">
    <property type="entry name" value="CHASE"/>
    <property type="match status" value="1"/>
</dbReference>
<evidence type="ECO:0000256" key="1">
    <source>
        <dbReference type="ARBA" id="ARBA00000085"/>
    </source>
</evidence>
<keyword evidence="10 12" id="KW-1133">Transmembrane helix</keyword>
<dbReference type="InterPro" id="IPR011102">
    <property type="entry name" value="Sig_transdc_His_kinase_HWE"/>
</dbReference>
<feature type="transmembrane region" description="Helical" evidence="12">
    <location>
        <begin position="312"/>
        <end position="334"/>
    </location>
</feature>
<dbReference type="Pfam" id="PF07536">
    <property type="entry name" value="HWE_HK"/>
    <property type="match status" value="1"/>
</dbReference>
<keyword evidence="11 12" id="KW-0472">Membrane</keyword>
<protein>
    <recommendedName>
        <fullName evidence="3">histidine kinase</fullName>
        <ecNumber evidence="3">2.7.13.3</ecNumber>
    </recommendedName>
</protein>
<dbReference type="InterPro" id="IPR042240">
    <property type="entry name" value="CHASE_sf"/>
</dbReference>
<dbReference type="SMART" id="SM00911">
    <property type="entry name" value="HWE_HK"/>
    <property type="match status" value="1"/>
</dbReference>
<accession>A0ABU7GG44</accession>
<dbReference type="EMBL" id="JAZDQV010000009">
    <property type="protein sequence ID" value="MEE1878053.1"/>
    <property type="molecule type" value="Genomic_DNA"/>
</dbReference>
<keyword evidence="9" id="KW-0067">ATP-binding</keyword>
<dbReference type="PANTHER" id="PTHR41523">
    <property type="entry name" value="TWO-COMPONENT SYSTEM SENSOR PROTEIN"/>
    <property type="match status" value="1"/>
</dbReference>
<dbReference type="Pfam" id="PF03924">
    <property type="entry name" value="CHASE"/>
    <property type="match status" value="1"/>
</dbReference>
<sequence length="560" mass="61975">MHGSTETRVEKERQGRAGRWLVRFPRGVPVAIFLAIALITALSVVAIEAGEDRRERAIMREVAQSVASALDRRGNATEAYLRAGSALFATADEVRLPLFRRFASELRLDADRRGSEGIGWAEVVRRENLEEFERAVQAERMGPFEVRSEPGAIGDVLVPVTFLKPDTERNRRALGFDLYSDPVRREAMDEAARMIRPTATGKLVLAHASGDDATGFIIFMPVFESGEGGRQLMGFIYSPFDAQYFLTSAMDMLAHRQMGVRLYDGPADRANLLAEHAPEQESGNRIEQQIRIANRPLLIEIESARMGTLSPLSMATLLFGLAVASLLMMLARLLTRQALEDQASLAFFEEQNSIRNSLTRELNHRVKNTLASILSIISLTRRRTDDLDEFADGLEGRVRALSATHDLLTQSDWGTTPVSSVIEAELAPYSGGDADIRLDGPAIELAPNDALSLGLAIHELATNAAKYGALSQPGGSVTIEWELEAEELVKLRWIERGGPRVDPERKSGFGTDLIQKIVAHELRQPVELRFDPEGVSCTLRVPVRVRGAFQIRERLARLSD</sequence>
<dbReference type="Gene3D" id="3.30.450.350">
    <property type="entry name" value="CHASE domain"/>
    <property type="match status" value="1"/>
</dbReference>
<evidence type="ECO:0000259" key="13">
    <source>
        <dbReference type="PROSITE" id="PS50839"/>
    </source>
</evidence>
<dbReference type="InterPro" id="IPR006189">
    <property type="entry name" value="CHASE_dom"/>
</dbReference>
<keyword evidence="15" id="KW-1185">Reference proteome</keyword>
<organism evidence="14 15">
    <name type="scientific">Altererythrobacter litoralis</name>
    <dbReference type="NCBI Taxonomy" id="3113904"/>
    <lineage>
        <taxon>Bacteria</taxon>
        <taxon>Pseudomonadati</taxon>
        <taxon>Pseudomonadota</taxon>
        <taxon>Alphaproteobacteria</taxon>
        <taxon>Sphingomonadales</taxon>
        <taxon>Erythrobacteraceae</taxon>
        <taxon>Altererythrobacter</taxon>
    </lineage>
</organism>
<evidence type="ECO:0000313" key="15">
    <source>
        <dbReference type="Proteomes" id="UP001343492"/>
    </source>
</evidence>
<dbReference type="SMART" id="SM01079">
    <property type="entry name" value="CHASE"/>
    <property type="match status" value="1"/>
</dbReference>
<keyword evidence="5" id="KW-0808">Transferase</keyword>
<evidence type="ECO:0000256" key="10">
    <source>
        <dbReference type="ARBA" id="ARBA00022989"/>
    </source>
</evidence>
<evidence type="ECO:0000256" key="8">
    <source>
        <dbReference type="ARBA" id="ARBA00022777"/>
    </source>
</evidence>
<reference evidence="14 15" key="1">
    <citation type="submission" date="2024-01" db="EMBL/GenBank/DDBJ databases">
        <title>The genome sequence of Erythrobacteraceae sp. strain 1XM1-14.</title>
        <authorList>
            <person name="Liu Y."/>
        </authorList>
    </citation>
    <scope>NUCLEOTIDE SEQUENCE [LARGE SCALE GENOMIC DNA]</scope>
    <source>
        <strain evidence="14 15">1XM1-14</strain>
    </source>
</reference>
<keyword evidence="4" id="KW-0597">Phosphoprotein</keyword>
<dbReference type="Proteomes" id="UP001343492">
    <property type="component" value="Unassembled WGS sequence"/>
</dbReference>
<dbReference type="PANTHER" id="PTHR41523:SF8">
    <property type="entry name" value="ETHYLENE RESPONSE SENSOR PROTEIN"/>
    <property type="match status" value="1"/>
</dbReference>
<feature type="domain" description="CHASE" evidence="13">
    <location>
        <begin position="90"/>
        <end position="265"/>
    </location>
</feature>